<keyword evidence="1 4" id="KW-0328">Glycosyltransferase</keyword>
<gene>
    <name evidence="4" type="ORF">TPR58_00730</name>
</gene>
<organism evidence="4 5">
    <name type="scientific">Sphingomonas rustica</name>
    <dbReference type="NCBI Taxonomy" id="3103142"/>
    <lineage>
        <taxon>Bacteria</taxon>
        <taxon>Pseudomonadati</taxon>
        <taxon>Pseudomonadota</taxon>
        <taxon>Alphaproteobacteria</taxon>
        <taxon>Sphingomonadales</taxon>
        <taxon>Sphingomonadaceae</taxon>
        <taxon>Sphingomonas</taxon>
    </lineage>
</organism>
<dbReference type="EC" id="2.4.-.-" evidence="4"/>
<dbReference type="EMBL" id="JBDIZK010000001">
    <property type="protein sequence ID" value="MEN3745673.1"/>
    <property type="molecule type" value="Genomic_DNA"/>
</dbReference>
<dbReference type="Gene3D" id="3.40.50.2000">
    <property type="entry name" value="Glycogen Phosphorylase B"/>
    <property type="match status" value="2"/>
</dbReference>
<evidence type="ECO:0000259" key="3">
    <source>
        <dbReference type="Pfam" id="PF13439"/>
    </source>
</evidence>
<protein>
    <submittedName>
        <fullName evidence="4">Glycosyltransferase</fullName>
        <ecNumber evidence="4">2.4.-.-</ecNumber>
    </submittedName>
</protein>
<sequence>MLQRKQGEAHHILSFAQRLQGGGVERALMRLALGWQRAGRRVTLIIGDGDGPLAREIPEGVTVHRLNDGSYAALARAVADIARRERPDILFCPGNHYSAVAGFVRLKLGRGTPPIVAKISNALVRPDMTGLSAWSYRRWLHLHRRFLDHVVAMTPATAAEARREMRLHSDRVSVIPNPPAVPIPGAPVLALPDRPFLLGIGRLEPQKRWDRLIEALPSLERGDVRLLILGEGSLRGALEAQVAALGLGSRVSLPGHAADPLPALRDAAVLALTSDYEGVPGVIREALALGTPVVATESSVAVRELIAGPGHGDVVARDDRHALVAALDRWLRPDAVRPSPVGPDGSDPVSAYLDLFDRVAQRAPA</sequence>
<dbReference type="PANTHER" id="PTHR12526">
    <property type="entry name" value="GLYCOSYLTRANSFERASE"/>
    <property type="match status" value="1"/>
</dbReference>
<dbReference type="InterPro" id="IPR028098">
    <property type="entry name" value="Glyco_trans_4-like_N"/>
</dbReference>
<name>A0ABV0B246_9SPHN</name>
<keyword evidence="2 4" id="KW-0808">Transferase</keyword>
<dbReference type="GO" id="GO:0016757">
    <property type="term" value="F:glycosyltransferase activity"/>
    <property type="evidence" value="ECO:0007669"/>
    <property type="project" value="UniProtKB-KW"/>
</dbReference>
<feature type="domain" description="Glycosyltransferase subfamily 4-like N-terminal" evidence="3">
    <location>
        <begin position="22"/>
        <end position="177"/>
    </location>
</feature>
<evidence type="ECO:0000256" key="2">
    <source>
        <dbReference type="ARBA" id="ARBA00022679"/>
    </source>
</evidence>
<proteinExistence type="predicted"/>
<accession>A0ABV0B246</accession>
<dbReference type="PANTHER" id="PTHR12526:SF510">
    <property type="entry name" value="D-INOSITOL 3-PHOSPHATE GLYCOSYLTRANSFERASE"/>
    <property type="match status" value="1"/>
</dbReference>
<evidence type="ECO:0000313" key="5">
    <source>
        <dbReference type="Proteomes" id="UP001427805"/>
    </source>
</evidence>
<dbReference type="Pfam" id="PF13692">
    <property type="entry name" value="Glyco_trans_1_4"/>
    <property type="match status" value="1"/>
</dbReference>
<dbReference type="CDD" id="cd03811">
    <property type="entry name" value="GT4_GT28_WabH-like"/>
    <property type="match status" value="1"/>
</dbReference>
<evidence type="ECO:0000256" key="1">
    <source>
        <dbReference type="ARBA" id="ARBA00022676"/>
    </source>
</evidence>
<dbReference type="Pfam" id="PF13439">
    <property type="entry name" value="Glyco_transf_4"/>
    <property type="match status" value="1"/>
</dbReference>
<reference evidence="4 5" key="1">
    <citation type="submission" date="2024-05" db="EMBL/GenBank/DDBJ databases">
        <title>Sphingomonas sp. HF-S3 16S ribosomal RNA gene Genome sequencing and assembly.</title>
        <authorList>
            <person name="Lee H."/>
        </authorList>
    </citation>
    <scope>NUCLEOTIDE SEQUENCE [LARGE SCALE GENOMIC DNA]</scope>
    <source>
        <strain evidence="4 5">HF-S3</strain>
    </source>
</reference>
<dbReference type="SUPFAM" id="SSF53756">
    <property type="entry name" value="UDP-Glycosyltransferase/glycogen phosphorylase"/>
    <property type="match status" value="1"/>
</dbReference>
<evidence type="ECO:0000313" key="4">
    <source>
        <dbReference type="EMBL" id="MEN3745673.1"/>
    </source>
</evidence>
<keyword evidence="5" id="KW-1185">Reference proteome</keyword>
<dbReference type="Proteomes" id="UP001427805">
    <property type="component" value="Unassembled WGS sequence"/>
</dbReference>
<comment type="caution">
    <text evidence="4">The sequence shown here is derived from an EMBL/GenBank/DDBJ whole genome shotgun (WGS) entry which is preliminary data.</text>
</comment>